<reference evidence="1 2" key="1">
    <citation type="submission" date="2019-06" db="EMBL/GenBank/DDBJ databases">
        <title>Draft genome of Streptomyces sedi sp. JCM16909.</title>
        <authorList>
            <person name="Klykleung N."/>
            <person name="Tanasupawat S."/>
            <person name="Kudo T."/>
            <person name="Yuki M."/>
            <person name="Ohkuma M."/>
        </authorList>
    </citation>
    <scope>NUCLEOTIDE SEQUENCE [LARGE SCALE GENOMIC DNA]</scope>
    <source>
        <strain evidence="1 2">JCM 16909</strain>
    </source>
</reference>
<dbReference type="OrthoDB" id="339159at2"/>
<evidence type="ECO:0000313" key="1">
    <source>
        <dbReference type="EMBL" id="TNM29852.1"/>
    </source>
</evidence>
<dbReference type="EMBL" id="VDGT01000009">
    <property type="protein sequence ID" value="TNM29852.1"/>
    <property type="molecule type" value="Genomic_DNA"/>
</dbReference>
<dbReference type="RefSeq" id="WP_139645043.1">
    <property type="nucleotide sequence ID" value="NZ_BAAAZS010000153.1"/>
</dbReference>
<dbReference type="InterPro" id="IPR029058">
    <property type="entry name" value="AB_hydrolase_fold"/>
</dbReference>
<evidence type="ECO:0000313" key="2">
    <source>
        <dbReference type="Proteomes" id="UP000311713"/>
    </source>
</evidence>
<organism evidence="1 2">
    <name type="scientific">Streptomyces sedi</name>
    <dbReference type="NCBI Taxonomy" id="555059"/>
    <lineage>
        <taxon>Bacteria</taxon>
        <taxon>Bacillati</taxon>
        <taxon>Actinomycetota</taxon>
        <taxon>Actinomycetes</taxon>
        <taxon>Kitasatosporales</taxon>
        <taxon>Streptomycetaceae</taxon>
        <taxon>Streptomyces</taxon>
    </lineage>
</organism>
<keyword evidence="2" id="KW-1185">Reference proteome</keyword>
<dbReference type="PANTHER" id="PTHR33428">
    <property type="entry name" value="CHLOROPHYLLASE-2, CHLOROPLASTIC"/>
    <property type="match status" value="1"/>
</dbReference>
<proteinExistence type="predicted"/>
<comment type="caution">
    <text evidence="1">The sequence shown here is derived from an EMBL/GenBank/DDBJ whole genome shotgun (WGS) entry which is preliminary data.</text>
</comment>
<dbReference type="AlphaFoldDB" id="A0A5C4V1P1"/>
<accession>A0A5C4V1P1</accession>
<dbReference type="Gene3D" id="3.40.50.1820">
    <property type="entry name" value="alpha/beta hydrolase"/>
    <property type="match status" value="1"/>
</dbReference>
<name>A0A5C4V1P1_9ACTN</name>
<dbReference type="Proteomes" id="UP000311713">
    <property type="component" value="Unassembled WGS sequence"/>
</dbReference>
<sequence>MSDTPRYTRDVVHTSAVLSLAPVTLPSPGRAVPLQLRVSAPASGTELPVVLLSHGHGPSNFLSSLHGYGPLRDFLAARGFLVLQPTHLDSATLGLRDADDPEAPLYWRSRATDMAAVLDHLDQIEEALPSLRGRVDRDRTAVVGHSMGGYTASLLLGARSVDPTDGSPLVLAEPRVKAGVLMSAPGSGGEALSAYAREHYPVLAGTEFSRMSAPALVIAGAEDDSAHLSVRGPGWYTDPYTLAPGRKALLQLFGAGHALGGVSGYDAAEADDENPELAAAALWLTWAFLRTELGLDKEAWDVASEALTSAPTPLGRVESK</sequence>
<protein>
    <submittedName>
        <fullName evidence="1">Chlorophyllase</fullName>
    </submittedName>
</protein>
<dbReference type="PANTHER" id="PTHR33428:SF14">
    <property type="entry name" value="CARBOXYLESTERASE TYPE B DOMAIN-CONTAINING PROTEIN"/>
    <property type="match status" value="1"/>
</dbReference>
<gene>
    <name evidence="1" type="ORF">FH715_14025</name>
</gene>
<dbReference type="SUPFAM" id="SSF53474">
    <property type="entry name" value="alpha/beta-Hydrolases"/>
    <property type="match status" value="1"/>
</dbReference>